<name>A0A4C1WCR5_EUMVA</name>
<proteinExistence type="predicted"/>
<evidence type="ECO:0000313" key="2">
    <source>
        <dbReference type="Proteomes" id="UP000299102"/>
    </source>
</evidence>
<evidence type="ECO:0000313" key="1">
    <source>
        <dbReference type="EMBL" id="GBP48871.1"/>
    </source>
</evidence>
<sequence>MLTKATAFQPLNVHYYIRGLDITFFLATSYHPGLCLTEGGKDLGTDLTDPQSTRGRPSPSAMFTSCSPLEDFSSPAVIDFTSDLRAVNHYVSTDQALTCSAPLIKLDMVYEIANCSKRLHFSSDLCAQTSIETATIGSGVRVVVAEWSTLAFDTYESKEFAMHDRRRVVFDQ</sequence>
<dbReference type="AlphaFoldDB" id="A0A4C1WCR5"/>
<dbReference type="Proteomes" id="UP000299102">
    <property type="component" value="Unassembled WGS sequence"/>
</dbReference>
<reference evidence="1 2" key="1">
    <citation type="journal article" date="2019" name="Commun. Biol.">
        <title>The bagworm genome reveals a unique fibroin gene that provides high tensile strength.</title>
        <authorList>
            <person name="Kono N."/>
            <person name="Nakamura H."/>
            <person name="Ohtoshi R."/>
            <person name="Tomita M."/>
            <person name="Numata K."/>
            <person name="Arakawa K."/>
        </authorList>
    </citation>
    <scope>NUCLEOTIDE SEQUENCE [LARGE SCALE GENOMIC DNA]</scope>
</reference>
<gene>
    <name evidence="1" type="ORF">EVAR_98055_1</name>
</gene>
<protein>
    <submittedName>
        <fullName evidence="1">Uncharacterized protein</fullName>
    </submittedName>
</protein>
<dbReference type="EMBL" id="BGZK01000532">
    <property type="protein sequence ID" value="GBP48871.1"/>
    <property type="molecule type" value="Genomic_DNA"/>
</dbReference>
<organism evidence="1 2">
    <name type="scientific">Eumeta variegata</name>
    <name type="common">Bagworm moth</name>
    <name type="synonym">Eumeta japonica</name>
    <dbReference type="NCBI Taxonomy" id="151549"/>
    <lineage>
        <taxon>Eukaryota</taxon>
        <taxon>Metazoa</taxon>
        <taxon>Ecdysozoa</taxon>
        <taxon>Arthropoda</taxon>
        <taxon>Hexapoda</taxon>
        <taxon>Insecta</taxon>
        <taxon>Pterygota</taxon>
        <taxon>Neoptera</taxon>
        <taxon>Endopterygota</taxon>
        <taxon>Lepidoptera</taxon>
        <taxon>Glossata</taxon>
        <taxon>Ditrysia</taxon>
        <taxon>Tineoidea</taxon>
        <taxon>Psychidae</taxon>
        <taxon>Oiketicinae</taxon>
        <taxon>Eumeta</taxon>
    </lineage>
</organism>
<accession>A0A4C1WCR5</accession>
<comment type="caution">
    <text evidence="1">The sequence shown here is derived from an EMBL/GenBank/DDBJ whole genome shotgun (WGS) entry which is preliminary data.</text>
</comment>
<keyword evidence="2" id="KW-1185">Reference proteome</keyword>